<dbReference type="EMBL" id="CP002629">
    <property type="protein sequence ID" value="AEB09693.1"/>
    <property type="molecule type" value="Genomic_DNA"/>
</dbReference>
<sequence>MRIKNLASLKKAASREIILAELPETIRLTHFANTKAFKINELVRSIHQQSFEWYGFTLALREAPELVIDLGLPVNEQNREEYVSVEAEKIAAYRDSLPDHLIINGWIHSHGDLSYRHFSPTDATNQAVVLDYVTAGLRQPVAKVEIAIQDFVFLCQGSYRPEDLRRGSVSLITDSPVTRASLWETVYGGFCYAIVIGDEGWHEQEIHYKRRGILTGQTSVGSKKDAELVLIDDGRLLTNSDIEMLGSEISSKLSPVTSVPPKLESM</sequence>
<evidence type="ECO:0000313" key="2">
    <source>
        <dbReference type="Proteomes" id="UP000000483"/>
    </source>
</evidence>
<dbReference type="OrthoDB" id="9828914at2"/>
<evidence type="ECO:0008006" key="3">
    <source>
        <dbReference type="Google" id="ProtNLM"/>
    </source>
</evidence>
<gene>
    <name evidence="1" type="ordered locus">Desac_1855</name>
</gene>
<reference evidence="1 2" key="1">
    <citation type="journal article" date="2011" name="Stand. Genomic Sci.">
        <title>Complete genome sequence of the acetate-degrading sulfate reducer Desulfobacca acetoxidans type strain (ASRB2).</title>
        <authorList>
            <person name="Goker M."/>
            <person name="Teshima H."/>
            <person name="Lapidus A."/>
            <person name="Nolan M."/>
            <person name="Lucas S."/>
            <person name="Hammon N."/>
            <person name="Deshpande S."/>
            <person name="Cheng J.F."/>
            <person name="Tapia R."/>
            <person name="Han C."/>
            <person name="Goodwin L."/>
            <person name="Pitluck S."/>
            <person name="Huntemann M."/>
            <person name="Liolios K."/>
            <person name="Ivanova N."/>
            <person name="Pagani I."/>
            <person name="Mavromatis K."/>
            <person name="Ovchinikova G."/>
            <person name="Pati A."/>
            <person name="Chen A."/>
            <person name="Palaniappan K."/>
            <person name="Land M."/>
            <person name="Hauser L."/>
            <person name="Brambilla E.M."/>
            <person name="Rohde M."/>
            <person name="Spring S."/>
            <person name="Detter J.C."/>
            <person name="Woyke T."/>
            <person name="Bristow J."/>
            <person name="Eisen J.A."/>
            <person name="Markowitz V."/>
            <person name="Hugenholtz P."/>
            <person name="Kyrpides N.C."/>
            <person name="Klenk H.P."/>
        </authorList>
    </citation>
    <scope>NUCLEOTIDE SEQUENCE [LARGE SCALE GENOMIC DNA]</scope>
    <source>
        <strain evidence="2">ATCC 700848 / DSM 11109 / ASRB2</strain>
    </source>
</reference>
<dbReference type="RefSeq" id="WP_013706802.1">
    <property type="nucleotide sequence ID" value="NC_015388.1"/>
</dbReference>
<reference evidence="2" key="2">
    <citation type="submission" date="2011-03" db="EMBL/GenBank/DDBJ databases">
        <title>The complete genome of Desulfobacca acetoxidans DSM 11109.</title>
        <authorList>
            <consortium name="US DOE Joint Genome Institute (JGI-PGF)"/>
            <person name="Lucas S."/>
            <person name="Copeland A."/>
            <person name="Lapidus A."/>
            <person name="Bruce D."/>
            <person name="Goodwin L."/>
            <person name="Pitluck S."/>
            <person name="Peters L."/>
            <person name="Kyrpides N."/>
            <person name="Mavromatis K."/>
            <person name="Ivanova N."/>
            <person name="Ovchinnikova G."/>
            <person name="Teshima H."/>
            <person name="Detter J.C."/>
            <person name="Han C."/>
            <person name="Land M."/>
            <person name="Hauser L."/>
            <person name="Markowitz V."/>
            <person name="Cheng J.-F."/>
            <person name="Hugenholtz P."/>
            <person name="Woyke T."/>
            <person name="Wu D."/>
            <person name="Spring S."/>
            <person name="Schueler E."/>
            <person name="Brambilla E."/>
            <person name="Klenk H.-P."/>
            <person name="Eisen J.A."/>
        </authorList>
    </citation>
    <scope>NUCLEOTIDE SEQUENCE [LARGE SCALE GENOMIC DNA]</scope>
    <source>
        <strain evidence="2">ATCC 700848 / DSM 11109 / ASRB2</strain>
    </source>
</reference>
<dbReference type="STRING" id="880072.Desac_1855"/>
<accession>F2NJN8</accession>
<dbReference type="KEGG" id="dao:Desac_1855"/>
<dbReference type="AlphaFoldDB" id="F2NJN8"/>
<dbReference type="HOGENOM" id="CLU_1044799_0_0_7"/>
<dbReference type="Proteomes" id="UP000000483">
    <property type="component" value="Chromosome"/>
</dbReference>
<protein>
    <recommendedName>
        <fullName evidence="3">JAB domain-containing protein</fullName>
    </recommendedName>
</protein>
<name>F2NJN8_DESAR</name>
<proteinExistence type="predicted"/>
<evidence type="ECO:0000313" key="1">
    <source>
        <dbReference type="EMBL" id="AEB09693.1"/>
    </source>
</evidence>
<keyword evidence="2" id="KW-1185">Reference proteome</keyword>
<organism evidence="1 2">
    <name type="scientific">Desulfobacca acetoxidans (strain ATCC 700848 / DSM 11109 / ASRB2)</name>
    <dbReference type="NCBI Taxonomy" id="880072"/>
    <lineage>
        <taxon>Bacteria</taxon>
        <taxon>Pseudomonadati</taxon>
        <taxon>Thermodesulfobacteriota</taxon>
        <taxon>Desulfobaccia</taxon>
        <taxon>Desulfobaccales</taxon>
        <taxon>Desulfobaccaceae</taxon>
        <taxon>Desulfobacca</taxon>
    </lineage>
</organism>